<organism evidence="1 2">
    <name type="scientific">Cystobacter fuscus (strain ATCC 25194 / DSM 2262 / NBRC 100088 / M29)</name>
    <dbReference type="NCBI Taxonomy" id="1242864"/>
    <lineage>
        <taxon>Bacteria</taxon>
        <taxon>Pseudomonadati</taxon>
        <taxon>Myxococcota</taxon>
        <taxon>Myxococcia</taxon>
        <taxon>Myxococcales</taxon>
        <taxon>Cystobacterineae</taxon>
        <taxon>Archangiaceae</taxon>
        <taxon>Cystobacter</taxon>
    </lineage>
</organism>
<protein>
    <submittedName>
        <fullName evidence="1">Uncharacterized protein</fullName>
    </submittedName>
</protein>
<accession>S9PL89</accession>
<name>S9PL89_CYSF2</name>
<reference evidence="1" key="1">
    <citation type="submission" date="2013-05" db="EMBL/GenBank/DDBJ databases">
        <title>Genome assembly of Cystobacter fuscus DSM 2262.</title>
        <authorList>
            <person name="Sharma G."/>
            <person name="Khatri I."/>
            <person name="Kaur C."/>
            <person name="Mayilraj S."/>
            <person name="Subramanian S."/>
        </authorList>
    </citation>
    <scope>NUCLEOTIDE SEQUENCE [LARGE SCALE GENOMIC DNA]</scope>
    <source>
        <strain evidence="1">DSM 2262</strain>
    </source>
</reference>
<evidence type="ECO:0000313" key="2">
    <source>
        <dbReference type="Proteomes" id="UP000011682"/>
    </source>
</evidence>
<dbReference type="AlphaFoldDB" id="S9PL89"/>
<keyword evidence="2" id="KW-1185">Reference proteome</keyword>
<evidence type="ECO:0000313" key="1">
    <source>
        <dbReference type="EMBL" id="EPX65015.1"/>
    </source>
</evidence>
<gene>
    <name evidence="1" type="ORF">D187_000440</name>
</gene>
<comment type="caution">
    <text evidence="1">The sequence shown here is derived from an EMBL/GenBank/DDBJ whole genome shotgun (WGS) entry which is preliminary data.</text>
</comment>
<dbReference type="EMBL" id="ANAH02000001">
    <property type="protein sequence ID" value="EPX65015.1"/>
    <property type="molecule type" value="Genomic_DNA"/>
</dbReference>
<dbReference type="Proteomes" id="UP000011682">
    <property type="component" value="Unassembled WGS sequence"/>
</dbReference>
<proteinExistence type="predicted"/>
<sequence length="38" mass="4162">MVVEGETMQTSSRKQKILDLGARTQGVNEQGVTRVRAS</sequence>